<sequence length="82" mass="9485">MSLKPYEQTARIMELLRDIPDEVEKHFCSTSPDCMKQGGCFIKPDGTRDRSNCALFSAPVEENNKEIEKRYKTNLLLGRFNE</sequence>
<protein>
    <submittedName>
        <fullName evidence="1">Uncharacterized protein</fullName>
    </submittedName>
</protein>
<organism evidence="1 2">
    <name type="scientific">Enterobacter phage EcP1</name>
    <dbReference type="NCBI Taxonomy" id="942016"/>
    <lineage>
        <taxon>Viruses</taxon>
        <taxon>Duplodnaviria</taxon>
        <taxon>Heunggongvirae</taxon>
        <taxon>Uroviricota</taxon>
        <taxon>Caudoviricetes</taxon>
        <taxon>Schitoviridae</taxon>
        <taxon>Eceepunavirus</taxon>
        <taxon>Eceepunavirus EcP1</taxon>
    </lineage>
</organism>
<dbReference type="GeneID" id="14006787"/>
<dbReference type="OrthoDB" id="22057at10239"/>
<evidence type="ECO:0000313" key="1">
    <source>
        <dbReference type="EMBL" id="ADU79159.1"/>
    </source>
</evidence>
<dbReference type="EMBL" id="HQ641380">
    <property type="protein sequence ID" value="ADU79159.1"/>
    <property type="molecule type" value="Genomic_DNA"/>
</dbReference>
<dbReference type="KEGG" id="vg:14006787"/>
<evidence type="ECO:0000313" key="2">
    <source>
        <dbReference type="Proteomes" id="UP000007263"/>
    </source>
</evidence>
<keyword evidence="2" id="KW-1185">Reference proteome</keyword>
<proteinExistence type="predicted"/>
<name>E9NID3_9CAUD</name>
<gene>
    <name evidence="1" type="ORF">EcP1_gp08</name>
</gene>
<accession>E9NID3</accession>
<reference evidence="1 2" key="1">
    <citation type="submission" date="2010-11" db="EMBL/GenBank/DDBJ databases">
        <title>Complete nucleotide sequence of the bacteriophage EcP1, a new member of the N4-like viruses.</title>
        <authorList>
            <person name="Zhu J."/>
            <person name="Rao X."/>
            <person name="Tan Y."/>
            <person name="Hu Z."/>
            <person name="Xiong K."/>
            <person name="Chen Z."/>
            <person name="Li S."/>
            <person name="Yang J."/>
            <person name="Jin X."/>
            <person name="Chen Y."/>
            <person name="Hu F."/>
        </authorList>
    </citation>
    <scope>NUCLEOTIDE SEQUENCE [LARGE SCALE GENOMIC DNA]</scope>
</reference>
<dbReference type="RefSeq" id="YP_007003131.1">
    <property type="nucleotide sequence ID" value="NC_019485.1"/>
</dbReference>
<dbReference type="Proteomes" id="UP000007263">
    <property type="component" value="Segment"/>
</dbReference>